<sequence length="133" mass="14164">MLRGMTRIFTHRAAGVAWCLMALSLAVVLGVTTAQSRRQEDFLKGRIAALATHDASQLQAELVSCRATVRSYASAASAVAARQVQAETTPVKAARQDPRALAAELANTPPAGFDVCARMESADQAVLKALDRR</sequence>
<dbReference type="Proteomes" id="UP000249254">
    <property type="component" value="Unassembled WGS sequence"/>
</dbReference>
<evidence type="ECO:0000313" key="2">
    <source>
        <dbReference type="Proteomes" id="UP000249254"/>
    </source>
</evidence>
<organism evidence="1 2">
    <name type="scientific">Phenylobacterium soli</name>
    <dbReference type="NCBI Taxonomy" id="2170551"/>
    <lineage>
        <taxon>Bacteria</taxon>
        <taxon>Pseudomonadati</taxon>
        <taxon>Pseudomonadota</taxon>
        <taxon>Alphaproteobacteria</taxon>
        <taxon>Caulobacterales</taxon>
        <taxon>Caulobacteraceae</taxon>
        <taxon>Phenylobacterium</taxon>
    </lineage>
</organism>
<gene>
    <name evidence="1" type="ORF">DJ017_12105</name>
</gene>
<accession>A0A328AKS9</accession>
<keyword evidence="2" id="KW-1185">Reference proteome</keyword>
<reference evidence="2" key="1">
    <citation type="submission" date="2018-05" db="EMBL/GenBank/DDBJ databases">
        <authorList>
            <person name="Li X."/>
        </authorList>
    </citation>
    <scope>NUCLEOTIDE SEQUENCE [LARGE SCALE GENOMIC DNA]</scope>
    <source>
        <strain evidence="2">LX32</strain>
    </source>
</reference>
<dbReference type="RefSeq" id="WP_111528957.1">
    <property type="nucleotide sequence ID" value="NZ_JBHRSG010000003.1"/>
</dbReference>
<comment type="caution">
    <text evidence="1">The sequence shown here is derived from an EMBL/GenBank/DDBJ whole genome shotgun (WGS) entry which is preliminary data.</text>
</comment>
<protein>
    <submittedName>
        <fullName evidence="1">Uncharacterized protein</fullName>
    </submittedName>
</protein>
<name>A0A328AKS9_9CAUL</name>
<dbReference type="AlphaFoldDB" id="A0A328AKS9"/>
<evidence type="ECO:0000313" key="1">
    <source>
        <dbReference type="EMBL" id="RAK55209.1"/>
    </source>
</evidence>
<proteinExistence type="predicted"/>
<dbReference type="EMBL" id="QFYQ01000001">
    <property type="protein sequence ID" value="RAK55209.1"/>
    <property type="molecule type" value="Genomic_DNA"/>
</dbReference>